<organism evidence="1 2">
    <name type="scientific">Arachis hypogaea</name>
    <name type="common">Peanut</name>
    <dbReference type="NCBI Taxonomy" id="3818"/>
    <lineage>
        <taxon>Eukaryota</taxon>
        <taxon>Viridiplantae</taxon>
        <taxon>Streptophyta</taxon>
        <taxon>Embryophyta</taxon>
        <taxon>Tracheophyta</taxon>
        <taxon>Spermatophyta</taxon>
        <taxon>Magnoliopsida</taxon>
        <taxon>eudicotyledons</taxon>
        <taxon>Gunneridae</taxon>
        <taxon>Pentapetalae</taxon>
        <taxon>rosids</taxon>
        <taxon>fabids</taxon>
        <taxon>Fabales</taxon>
        <taxon>Fabaceae</taxon>
        <taxon>Papilionoideae</taxon>
        <taxon>50 kb inversion clade</taxon>
        <taxon>dalbergioids sensu lato</taxon>
        <taxon>Dalbergieae</taxon>
        <taxon>Pterocarpus clade</taxon>
        <taxon>Arachis</taxon>
    </lineage>
</organism>
<evidence type="ECO:0000313" key="2">
    <source>
        <dbReference type="Proteomes" id="UP000289738"/>
    </source>
</evidence>
<dbReference type="AlphaFoldDB" id="A0A445AQ94"/>
<accession>A0A445AQ94</accession>
<reference evidence="1 2" key="1">
    <citation type="submission" date="2019-01" db="EMBL/GenBank/DDBJ databases">
        <title>Sequencing of cultivated peanut Arachis hypogaea provides insights into genome evolution and oil improvement.</title>
        <authorList>
            <person name="Chen X."/>
        </authorList>
    </citation>
    <scope>NUCLEOTIDE SEQUENCE [LARGE SCALE GENOMIC DNA]</scope>
    <source>
        <strain evidence="2">cv. Fuhuasheng</strain>
        <tissue evidence="1">Leaves</tissue>
    </source>
</reference>
<dbReference type="Proteomes" id="UP000289738">
    <property type="component" value="Chromosome B01"/>
</dbReference>
<proteinExistence type="predicted"/>
<gene>
    <name evidence="1" type="ORF">Ahy_B01g052693</name>
</gene>
<keyword evidence="2" id="KW-1185">Reference proteome</keyword>
<name>A0A445AQ94_ARAHY</name>
<sequence length="104" mass="12188">MLGLLGSDFEKFSICEESWRKITTKDKVYNKCVKQIFHFDEDSEGTIKKNILESMGKSWKETRLRLYNAYFEPTFTTEQNIENRPWESIESIGDGSLTIAPKLR</sequence>
<protein>
    <submittedName>
        <fullName evidence="1">Uncharacterized protein</fullName>
    </submittedName>
</protein>
<comment type="caution">
    <text evidence="1">The sequence shown here is derived from an EMBL/GenBank/DDBJ whole genome shotgun (WGS) entry which is preliminary data.</text>
</comment>
<evidence type="ECO:0000313" key="1">
    <source>
        <dbReference type="EMBL" id="RYR28550.1"/>
    </source>
</evidence>
<dbReference type="EMBL" id="SDMP01000011">
    <property type="protein sequence ID" value="RYR28550.1"/>
    <property type="molecule type" value="Genomic_DNA"/>
</dbReference>